<evidence type="ECO:0000256" key="5">
    <source>
        <dbReference type="ARBA" id="ARBA00022741"/>
    </source>
</evidence>
<dbReference type="EMBL" id="JASFZW010000002">
    <property type="protein sequence ID" value="KAK2079552.1"/>
    <property type="molecule type" value="Genomic_DNA"/>
</dbReference>
<dbReference type="SUPFAM" id="SSF52540">
    <property type="entry name" value="P-loop containing nucleoside triphosphate hydrolases"/>
    <property type="match status" value="1"/>
</dbReference>
<dbReference type="InterPro" id="IPR017871">
    <property type="entry name" value="ABC_transporter-like_CS"/>
</dbReference>
<gene>
    <name evidence="13" type="ORF">QBZ16_001946</name>
</gene>
<feature type="coiled-coil region" evidence="9">
    <location>
        <begin position="1277"/>
        <end position="1304"/>
    </location>
</feature>
<dbReference type="GO" id="GO:0016020">
    <property type="term" value="C:membrane"/>
    <property type="evidence" value="ECO:0007669"/>
    <property type="project" value="UniProtKB-SubCell"/>
</dbReference>
<feature type="transmembrane region" description="Helical" evidence="11">
    <location>
        <begin position="394"/>
        <end position="417"/>
    </location>
</feature>
<keyword evidence="14" id="KW-1185">Reference proteome</keyword>
<evidence type="ECO:0000256" key="9">
    <source>
        <dbReference type="SAM" id="Coils"/>
    </source>
</evidence>
<dbReference type="CDD" id="cd03263">
    <property type="entry name" value="ABC_subfamily_A"/>
    <property type="match status" value="1"/>
</dbReference>
<keyword evidence="9" id="KW-0175">Coiled coil</keyword>
<evidence type="ECO:0000256" key="6">
    <source>
        <dbReference type="ARBA" id="ARBA00022840"/>
    </source>
</evidence>
<evidence type="ECO:0000313" key="14">
    <source>
        <dbReference type="Proteomes" id="UP001255856"/>
    </source>
</evidence>
<feature type="transmembrane region" description="Helical" evidence="11">
    <location>
        <begin position="339"/>
        <end position="360"/>
    </location>
</feature>
<dbReference type="FunFam" id="3.40.50.300:FF:000665">
    <property type="entry name" value="ABC transporter A family member 2"/>
    <property type="match status" value="1"/>
</dbReference>
<evidence type="ECO:0000256" key="4">
    <source>
        <dbReference type="ARBA" id="ARBA00022692"/>
    </source>
</evidence>
<dbReference type="PROSITE" id="PS50893">
    <property type="entry name" value="ABC_TRANSPORTER_2"/>
    <property type="match status" value="1"/>
</dbReference>
<evidence type="ECO:0000313" key="13">
    <source>
        <dbReference type="EMBL" id="KAK2079552.1"/>
    </source>
</evidence>
<dbReference type="Gene3D" id="3.40.50.300">
    <property type="entry name" value="P-loop containing nucleotide triphosphate hydrolases"/>
    <property type="match status" value="1"/>
</dbReference>
<protein>
    <recommendedName>
        <fullName evidence="12">ABC transporter domain-containing protein</fullName>
    </recommendedName>
</protein>
<evidence type="ECO:0000256" key="3">
    <source>
        <dbReference type="ARBA" id="ARBA00022448"/>
    </source>
</evidence>
<dbReference type="GO" id="GO:0005524">
    <property type="term" value="F:ATP binding"/>
    <property type="evidence" value="ECO:0007669"/>
    <property type="project" value="UniProtKB-KW"/>
</dbReference>
<dbReference type="Proteomes" id="UP001255856">
    <property type="component" value="Unassembled WGS sequence"/>
</dbReference>
<keyword evidence="4 11" id="KW-0812">Transmembrane</keyword>
<keyword evidence="5" id="KW-0547">Nucleotide-binding</keyword>
<comment type="similarity">
    <text evidence="2">Belongs to the ABC transporter superfamily. ABCA family. CPR flippase (TC 3.A.1.211) subfamily.</text>
</comment>
<dbReference type="GO" id="GO:0016887">
    <property type="term" value="F:ATP hydrolysis activity"/>
    <property type="evidence" value="ECO:0007669"/>
    <property type="project" value="InterPro"/>
</dbReference>
<comment type="subcellular location">
    <subcellularLocation>
        <location evidence="1">Membrane</location>
        <topology evidence="1">Multi-pass membrane protein</topology>
    </subcellularLocation>
</comment>
<feature type="transmembrane region" description="Helical" evidence="11">
    <location>
        <begin position="456"/>
        <end position="478"/>
    </location>
</feature>
<accession>A0AAD9INB6</accession>
<feature type="domain" description="ABC transporter" evidence="12">
    <location>
        <begin position="741"/>
        <end position="976"/>
    </location>
</feature>
<reference evidence="13" key="1">
    <citation type="submission" date="2021-01" db="EMBL/GenBank/DDBJ databases">
        <authorList>
            <person name="Eckstrom K.M.E."/>
        </authorList>
    </citation>
    <scope>NUCLEOTIDE SEQUENCE</scope>
    <source>
        <strain evidence="13">UVCC 0001</strain>
    </source>
</reference>
<dbReference type="Pfam" id="PF24526">
    <property type="entry name" value="ABCA12_C"/>
    <property type="match status" value="1"/>
</dbReference>
<keyword evidence="8 11" id="KW-0472">Membrane</keyword>
<dbReference type="InterPro" id="IPR026082">
    <property type="entry name" value="ABCA"/>
</dbReference>
<dbReference type="InterPro" id="IPR003439">
    <property type="entry name" value="ABC_transporter-like_ATP-bd"/>
</dbReference>
<comment type="caution">
    <text evidence="13">The sequence shown here is derived from an EMBL/GenBank/DDBJ whole genome shotgun (WGS) entry which is preliminary data.</text>
</comment>
<evidence type="ECO:0000256" key="8">
    <source>
        <dbReference type="ARBA" id="ARBA00023136"/>
    </source>
</evidence>
<dbReference type="SMART" id="SM00382">
    <property type="entry name" value="AAA"/>
    <property type="match status" value="1"/>
</dbReference>
<dbReference type="PROSITE" id="PS00211">
    <property type="entry name" value="ABC_TRANSPORTER_1"/>
    <property type="match status" value="1"/>
</dbReference>
<dbReference type="InterPro" id="IPR003593">
    <property type="entry name" value="AAA+_ATPase"/>
</dbReference>
<dbReference type="PANTHER" id="PTHR19229">
    <property type="entry name" value="ATP-BINDING CASSETTE TRANSPORTER SUBFAMILY A ABCA"/>
    <property type="match status" value="1"/>
</dbReference>
<dbReference type="GO" id="GO:0005319">
    <property type="term" value="F:lipid transporter activity"/>
    <property type="evidence" value="ECO:0007669"/>
    <property type="project" value="TreeGrafter"/>
</dbReference>
<sequence>MDVSERKARCGCRCLSCCDWLESPDSGGTNSSSYTYQCYEGTPELPCSPYADCHAYDDDDCGYLYSTADQVGYCPVERPPLWPALLSVPAPAARRPLAFTGRNESFARDAMGRVWARGRSVAAGGAAPSSERQFVEATEALAMGLREFGLTLATEAPTSVSLLMEPAFVARSTPPGAGGGTPAKPALLFAMGDCGALSALDRLALEGVGEAISNMTGFPVSCLSLPPAWVASREELAAAVYCAWPGADCGNASAPGYVSGLIDWRGSGPGGYEPLVIVNGSDATGRVGGPPDVQRWNQALNLASNAFVRQQAAERGAAGAPPAVTLLGVKDMPRNASRLSLDFSSLLGPLFMMWFFQFLMPHNVHTLVLEKEVHLRIMMKMQGLRDGVYFAVQYGWMLGFYCCFVGIFVAVGAGIGLKIFLLNAASVQAVFYVLWGNTLVAWSFFFSSLSTSARPAVLTATVLVIVYGFVANLVLVQYVEHGPPIVADILQVIPSFALFRGLYELSQYAFLADRTGGQGMTWASLSDPGNGMRRVWVFLASEWLFMVLAGLYAEAVRGGGSGVRRHPLFFLGVRFAADPGERRGGWRIWRRARRASRTPSARPSDASDKLEEDEAEDTDLLSASQEAMQYYYGAAAAAALSPHLPGGLGKQRSWAGDEAGDLLPVSTRSPVKEGDASKLVAEEFKDLDASDTVMGVPASPGAAPAPPENLTGQDVLAEAARADLAYSAWMQQPYGMQLPSVLIHGLGKTYPGRGGAPPKRAVRQLSLAVRRQECFGLLGPNGAGKTTTLRMLEGFLEPSSGTALVGGFDIRRDMDAVYGVTGACPQHDLLWDGLTGREHLVFYGRLKGLAGVELRQAVNQGLAAVGLTAVADQRAGSYSGGMKRRLSVAIALIGDPLVVYLDEPSTGLDPASRRLLWNVIKKARHNKAIVLTTHSMEEAEALCDRLGIFVDGELRCLGDPKARPEIARDLTARFGGYLSLTLTTPPHQEAQAAAVVRALSPSARLVYALGGTQKFELQLGETSVEAVFLKIEELKHNNELDVIDWGVSNATLEESTMSVVDATEDWEVVLEPPSDAETDLSFSPGRPGPVPFSPSPKLVEVYAGEQIDPDFSLDELAILLIGDHAAKLGNALLRANLFDEVRLPAIACAAARGRQLRVVVAPDMDERVLFTLKDLAPGGFHAVAATLGECHGTEEAQRVIAEESELQKLVNMMDELSGPSEAAAVGWGRRSAGVPSSRALALGPGREPARSPGAQASALDALEAEERPLRVVRNADLVRLQRSLERAEQRAHSSEERLLLTQRSLQRRELQLQCEAFDAWRLRRVALLALSTVAFLGLRSALMQGAVVRTSFGPRAVTAGSRYGGCSVDMLDLF</sequence>
<keyword evidence="7 11" id="KW-1133">Transmembrane helix</keyword>
<organism evidence="13 14">
    <name type="scientific">Prototheca wickerhamii</name>
    <dbReference type="NCBI Taxonomy" id="3111"/>
    <lineage>
        <taxon>Eukaryota</taxon>
        <taxon>Viridiplantae</taxon>
        <taxon>Chlorophyta</taxon>
        <taxon>core chlorophytes</taxon>
        <taxon>Trebouxiophyceae</taxon>
        <taxon>Chlorellales</taxon>
        <taxon>Chlorellaceae</taxon>
        <taxon>Prototheca</taxon>
    </lineage>
</organism>
<feature type="transmembrane region" description="Helical" evidence="11">
    <location>
        <begin position="429"/>
        <end position="450"/>
    </location>
</feature>
<dbReference type="Pfam" id="PF12698">
    <property type="entry name" value="ABC2_membrane_3"/>
    <property type="match status" value="1"/>
</dbReference>
<keyword evidence="6" id="KW-0067">ATP-binding</keyword>
<proteinExistence type="inferred from homology"/>
<dbReference type="GO" id="GO:0140359">
    <property type="term" value="F:ABC-type transporter activity"/>
    <property type="evidence" value="ECO:0007669"/>
    <property type="project" value="InterPro"/>
</dbReference>
<evidence type="ECO:0000259" key="12">
    <source>
        <dbReference type="PROSITE" id="PS50893"/>
    </source>
</evidence>
<dbReference type="Pfam" id="PF00005">
    <property type="entry name" value="ABC_tran"/>
    <property type="match status" value="1"/>
</dbReference>
<dbReference type="InterPro" id="IPR013525">
    <property type="entry name" value="ABC2_TM"/>
</dbReference>
<keyword evidence="3" id="KW-0813">Transport</keyword>
<evidence type="ECO:0000256" key="7">
    <source>
        <dbReference type="ARBA" id="ARBA00022989"/>
    </source>
</evidence>
<dbReference type="PANTHER" id="PTHR19229:SF154">
    <property type="entry name" value="ABC TRANSPORTER A FAMILY MEMBER 3-RELATED"/>
    <property type="match status" value="1"/>
</dbReference>
<evidence type="ECO:0000256" key="11">
    <source>
        <dbReference type="SAM" id="Phobius"/>
    </source>
</evidence>
<evidence type="ECO:0000256" key="1">
    <source>
        <dbReference type="ARBA" id="ARBA00004141"/>
    </source>
</evidence>
<evidence type="ECO:0000256" key="2">
    <source>
        <dbReference type="ARBA" id="ARBA00008526"/>
    </source>
</evidence>
<evidence type="ECO:0000256" key="10">
    <source>
        <dbReference type="SAM" id="MobiDB-lite"/>
    </source>
</evidence>
<dbReference type="InterPro" id="IPR027417">
    <property type="entry name" value="P-loop_NTPase"/>
</dbReference>
<name>A0AAD9INB6_PROWI</name>
<feature type="region of interest" description="Disordered" evidence="10">
    <location>
        <begin position="597"/>
        <end position="618"/>
    </location>
</feature>